<keyword evidence="1 3" id="KW-0378">Hydrolase</keyword>
<evidence type="ECO:0000259" key="2">
    <source>
        <dbReference type="Pfam" id="PF12146"/>
    </source>
</evidence>
<reference evidence="3 4" key="1">
    <citation type="submission" date="2019-02" db="EMBL/GenBank/DDBJ databases">
        <authorList>
            <person name="Goldberg S.R."/>
            <person name="Haltli B.A."/>
            <person name="Correa H."/>
            <person name="Russell K.G."/>
        </authorList>
    </citation>
    <scope>NUCLEOTIDE SEQUENCE [LARGE SCALE GENOMIC DNA]</scope>
    <source>
        <strain evidence="3 4">JCM 16186</strain>
    </source>
</reference>
<organism evidence="3 4">
    <name type="scientific">Fulvivirga kasyanovii</name>
    <dbReference type="NCBI Taxonomy" id="396812"/>
    <lineage>
        <taxon>Bacteria</taxon>
        <taxon>Pseudomonadati</taxon>
        <taxon>Bacteroidota</taxon>
        <taxon>Cytophagia</taxon>
        <taxon>Cytophagales</taxon>
        <taxon>Fulvivirgaceae</taxon>
        <taxon>Fulvivirga</taxon>
    </lineage>
</organism>
<evidence type="ECO:0000313" key="4">
    <source>
        <dbReference type="Proteomes" id="UP000798808"/>
    </source>
</evidence>
<sequence length="272" mass="31006">MKRTFILFLIIFILPFICLGINPDREYILKPDAIGLDYKEMIINAGNATLKAWIIDPKTDTQKNTTIILAYPDAGNMSYFTYHASIFASHGYRVVTFDYRGFGESSDFEVERMNLYHDEFIEDLTSVVDKVSQTYKTDRIGIWGLSMGAVVAVQAYEQTKDHVDFMILEGLVTDIKVHASRLKQAKDVEINLPTDFQSYPQRLRTIDIPVIVFAGTEDTLTTTQDAIALSEEMKNMEVITYEGGHLRGFQAWEPQDFGQGYLARVTEFTQSF</sequence>
<dbReference type="InterPro" id="IPR029058">
    <property type="entry name" value="AB_hydrolase_fold"/>
</dbReference>
<dbReference type="Pfam" id="PF12146">
    <property type="entry name" value="Hydrolase_4"/>
    <property type="match status" value="1"/>
</dbReference>
<dbReference type="Proteomes" id="UP000798808">
    <property type="component" value="Unassembled WGS sequence"/>
</dbReference>
<name>A0ABW9RSD2_9BACT</name>
<dbReference type="RefSeq" id="WP_155173902.1">
    <property type="nucleotide sequence ID" value="NZ_BAAAFL010000004.1"/>
</dbReference>
<dbReference type="PANTHER" id="PTHR22946">
    <property type="entry name" value="DIENELACTONE HYDROLASE DOMAIN-CONTAINING PROTEIN-RELATED"/>
    <property type="match status" value="1"/>
</dbReference>
<proteinExistence type="predicted"/>
<keyword evidence="4" id="KW-1185">Reference proteome</keyword>
<feature type="domain" description="Serine aminopeptidase S33" evidence="2">
    <location>
        <begin position="82"/>
        <end position="182"/>
    </location>
</feature>
<evidence type="ECO:0000313" key="3">
    <source>
        <dbReference type="EMBL" id="MTI26893.1"/>
    </source>
</evidence>
<protein>
    <submittedName>
        <fullName evidence="3">Alpha/beta fold hydrolase</fullName>
    </submittedName>
</protein>
<dbReference type="PANTHER" id="PTHR22946:SF9">
    <property type="entry name" value="POLYKETIDE TRANSFERASE AF380"/>
    <property type="match status" value="1"/>
</dbReference>
<accession>A0ABW9RSD2</accession>
<gene>
    <name evidence="3" type="ORF">E1163_18195</name>
</gene>
<dbReference type="SUPFAM" id="SSF53474">
    <property type="entry name" value="alpha/beta-Hydrolases"/>
    <property type="match status" value="1"/>
</dbReference>
<dbReference type="InterPro" id="IPR022742">
    <property type="entry name" value="Hydrolase_4"/>
</dbReference>
<dbReference type="GO" id="GO:0016787">
    <property type="term" value="F:hydrolase activity"/>
    <property type="evidence" value="ECO:0007669"/>
    <property type="project" value="UniProtKB-KW"/>
</dbReference>
<dbReference type="EMBL" id="SMLW01000603">
    <property type="protein sequence ID" value="MTI26893.1"/>
    <property type="molecule type" value="Genomic_DNA"/>
</dbReference>
<comment type="caution">
    <text evidence="3">The sequence shown here is derived from an EMBL/GenBank/DDBJ whole genome shotgun (WGS) entry which is preliminary data.</text>
</comment>
<evidence type="ECO:0000256" key="1">
    <source>
        <dbReference type="ARBA" id="ARBA00022801"/>
    </source>
</evidence>
<dbReference type="Gene3D" id="3.40.50.1820">
    <property type="entry name" value="alpha/beta hydrolase"/>
    <property type="match status" value="1"/>
</dbReference>
<dbReference type="InterPro" id="IPR050261">
    <property type="entry name" value="FrsA_esterase"/>
</dbReference>